<dbReference type="Pfam" id="PF03721">
    <property type="entry name" value="UDPG_MGDP_dh_N"/>
    <property type="match status" value="1"/>
</dbReference>
<dbReference type="InterPro" id="IPR014027">
    <property type="entry name" value="UDP-Glc/GDP-Man_DH_C"/>
</dbReference>
<dbReference type="SUPFAM" id="SSF51735">
    <property type="entry name" value="NAD(P)-binding Rossmann-fold domains"/>
    <property type="match status" value="1"/>
</dbReference>
<name>A0AA90NLN2_9GAMM</name>
<dbReference type="InterPro" id="IPR028359">
    <property type="entry name" value="UDP_ManNAc/GlcNAc_DH"/>
</dbReference>
<dbReference type="Gene3D" id="3.40.50.720">
    <property type="entry name" value="NAD(P)-binding Rossmann-like Domain"/>
    <property type="match status" value="2"/>
</dbReference>
<keyword evidence="2" id="KW-0560">Oxidoreductase</keyword>
<dbReference type="Pfam" id="PF03720">
    <property type="entry name" value="UDPG_MGDP_dh_C"/>
    <property type="match status" value="1"/>
</dbReference>
<dbReference type="GO" id="GO:0000271">
    <property type="term" value="P:polysaccharide biosynthetic process"/>
    <property type="evidence" value="ECO:0007669"/>
    <property type="project" value="InterPro"/>
</dbReference>
<evidence type="ECO:0000313" key="7">
    <source>
        <dbReference type="Proteomes" id="UP001178148"/>
    </source>
</evidence>
<reference evidence="6 7" key="1">
    <citation type="journal article" date="2023" name="bioRxiv">
        <title>An intranuclear bacterial parasite of deep-sea mussels expresses apoptosis inhibitors acquired from its host.</title>
        <authorList>
            <person name="Gonzalez Porras M.A."/>
            <person name="Assie A."/>
            <person name="Tietjen M."/>
            <person name="Violette M."/>
            <person name="Kleiner M."/>
            <person name="Gruber-Vodicka H."/>
            <person name="Dubilier N."/>
            <person name="Leisch N."/>
        </authorList>
    </citation>
    <scope>NUCLEOTIDE SEQUENCE [LARGE SCALE GENOMIC DNA]</scope>
    <source>
        <strain evidence="6">IAP13</strain>
    </source>
</reference>
<comment type="similarity">
    <text evidence="1 4">Belongs to the UDP-glucose/GDP-mannose dehydrogenase family.</text>
</comment>
<dbReference type="PANTHER" id="PTHR43491:SF2">
    <property type="entry name" value="UDP-N-ACETYL-D-MANNOSAMINE DEHYDROGENASE"/>
    <property type="match status" value="1"/>
</dbReference>
<evidence type="ECO:0000256" key="4">
    <source>
        <dbReference type="PIRNR" id="PIRNR000124"/>
    </source>
</evidence>
<dbReference type="Proteomes" id="UP001178148">
    <property type="component" value="Unassembled WGS sequence"/>
</dbReference>
<dbReference type="GO" id="GO:0016616">
    <property type="term" value="F:oxidoreductase activity, acting on the CH-OH group of donors, NAD or NADP as acceptor"/>
    <property type="evidence" value="ECO:0007669"/>
    <property type="project" value="InterPro"/>
</dbReference>
<evidence type="ECO:0000256" key="3">
    <source>
        <dbReference type="ARBA" id="ARBA00023027"/>
    </source>
</evidence>
<dbReference type="Pfam" id="PF00984">
    <property type="entry name" value="UDPG_MGDP_dh"/>
    <property type="match status" value="1"/>
</dbReference>
<feature type="domain" description="UDP-glucose/GDP-mannose dehydrogenase C-terminal" evidence="5">
    <location>
        <begin position="318"/>
        <end position="418"/>
    </location>
</feature>
<protein>
    <submittedName>
        <fullName evidence="6">Vi polysaccharide biosynthesis UDP-N-acetylglucosamine C-6 dehydrogenase TviB</fullName>
    </submittedName>
</protein>
<dbReference type="InterPro" id="IPR001732">
    <property type="entry name" value="UDP-Glc/GDP-Man_DH_N"/>
</dbReference>
<dbReference type="InterPro" id="IPR036291">
    <property type="entry name" value="NAD(P)-bd_dom_sf"/>
</dbReference>
<organism evidence="6 7">
    <name type="scientific">Candidatus Endonucleibacter bathymodioli</name>
    <dbReference type="NCBI Taxonomy" id="539814"/>
    <lineage>
        <taxon>Bacteria</taxon>
        <taxon>Pseudomonadati</taxon>
        <taxon>Pseudomonadota</taxon>
        <taxon>Gammaproteobacteria</taxon>
        <taxon>Oceanospirillales</taxon>
        <taxon>Endozoicomonadaceae</taxon>
        <taxon>Candidatus Endonucleibacter</taxon>
    </lineage>
</organism>
<dbReference type="GO" id="GO:0051287">
    <property type="term" value="F:NAD binding"/>
    <property type="evidence" value="ECO:0007669"/>
    <property type="project" value="InterPro"/>
</dbReference>
<dbReference type="NCBIfam" id="NF011729">
    <property type="entry name" value="PRK15182.1"/>
    <property type="match status" value="1"/>
</dbReference>
<dbReference type="GO" id="GO:0016628">
    <property type="term" value="F:oxidoreductase activity, acting on the CH-CH group of donors, NAD or NADP as acceptor"/>
    <property type="evidence" value="ECO:0007669"/>
    <property type="project" value="InterPro"/>
</dbReference>
<dbReference type="SMART" id="SM00984">
    <property type="entry name" value="UDPG_MGDP_dh_C"/>
    <property type="match status" value="1"/>
</dbReference>
<comment type="caution">
    <text evidence="6">The sequence shown here is derived from an EMBL/GenBank/DDBJ whole genome shotgun (WGS) entry which is preliminary data.</text>
</comment>
<dbReference type="PIRSF" id="PIRSF000124">
    <property type="entry name" value="UDPglc_GDPman_dh"/>
    <property type="match status" value="1"/>
</dbReference>
<dbReference type="InterPro" id="IPR014026">
    <property type="entry name" value="UDP-Glc/GDP-Man_DH_dimer"/>
</dbReference>
<dbReference type="InterPro" id="IPR008927">
    <property type="entry name" value="6-PGluconate_DH-like_C_sf"/>
</dbReference>
<sequence length="425" mass="47117">MTNISGLTIAVIGLGYVGLPLALAFAEKNRVIGLDLNKQRIQELLSGIDITKEIELEQLRKSRDIIFTDNEAEIASANVYIVTVPTPINDHKQPDLGPLKSASRLIGKYLKDNDIVVYESTVYPGATEEECVPILEQVSGLVFNQNFYVGYSPERINPGDKEHTITNILKITSGSTVKTADFIDLLYRSIVAAGTVKVSSIKVAESAKVIENIQRDVNIALVNELAIIFNKLNIDTLEVLEAAGTKWNFLPFRPGLVGGHCIGVDPYYLTHKAQHIGYNPEMILAGRRLNDSMAHFVASQLIKAMLKKRIHVGGSRILIMGVTFKENCPDIRNTKIIDVINELEEYGATVDIYDPHAISEELAQEYNKTLIDSPADGAYDAIILAVAHAEFQKFGKEDVRVYLKDEHIIYDLKYVLPVGLADIRL</sequence>
<evidence type="ECO:0000256" key="2">
    <source>
        <dbReference type="ARBA" id="ARBA00023002"/>
    </source>
</evidence>
<evidence type="ECO:0000256" key="1">
    <source>
        <dbReference type="ARBA" id="ARBA00006601"/>
    </source>
</evidence>
<accession>A0AA90NLN2</accession>
<dbReference type="EMBL" id="JASXSV010000012">
    <property type="protein sequence ID" value="MDP0589329.1"/>
    <property type="molecule type" value="Genomic_DNA"/>
</dbReference>
<gene>
    <name evidence="6" type="primary">tviB</name>
    <name evidence="6" type="ORF">QS748_09125</name>
</gene>
<dbReference type="InterPro" id="IPR017476">
    <property type="entry name" value="UDP-Glc/GDP-Man"/>
</dbReference>
<dbReference type="SUPFAM" id="SSF48179">
    <property type="entry name" value="6-phosphogluconate dehydrogenase C-terminal domain-like"/>
    <property type="match status" value="1"/>
</dbReference>
<dbReference type="AlphaFoldDB" id="A0AA90NLN2"/>
<keyword evidence="3" id="KW-0520">NAD</keyword>
<proteinExistence type="inferred from homology"/>
<dbReference type="PANTHER" id="PTHR43491">
    <property type="entry name" value="UDP-N-ACETYL-D-MANNOSAMINE DEHYDROGENASE"/>
    <property type="match status" value="1"/>
</dbReference>
<evidence type="ECO:0000259" key="5">
    <source>
        <dbReference type="SMART" id="SM00984"/>
    </source>
</evidence>
<evidence type="ECO:0000313" key="6">
    <source>
        <dbReference type="EMBL" id="MDP0589329.1"/>
    </source>
</evidence>
<dbReference type="PIRSF" id="PIRSF500136">
    <property type="entry name" value="UDP_ManNAc_DH"/>
    <property type="match status" value="1"/>
</dbReference>
<dbReference type="InterPro" id="IPR036220">
    <property type="entry name" value="UDP-Glc/GDP-Man_DH_C_sf"/>
</dbReference>
<dbReference type="SUPFAM" id="SSF52413">
    <property type="entry name" value="UDP-glucose/GDP-mannose dehydrogenase C-terminal domain"/>
    <property type="match status" value="1"/>
</dbReference>
<keyword evidence="7" id="KW-1185">Reference proteome</keyword>
<dbReference type="NCBIfam" id="TIGR03026">
    <property type="entry name" value="NDP-sugDHase"/>
    <property type="match status" value="1"/>
</dbReference>